<evidence type="ECO:0000256" key="1">
    <source>
        <dbReference type="SAM" id="MobiDB-lite"/>
    </source>
</evidence>
<feature type="region of interest" description="Disordered" evidence="1">
    <location>
        <begin position="127"/>
        <end position="166"/>
    </location>
</feature>
<sequence length="269" mass="29094">MREYHSPSGRRWLSVRMSPWSMVIVAGAVLLGLSSTMGWLDDDDEDSNSDGLRWPKHQKQWARSAFPATPPPPAAANDAAAAAAAAAANVRSDSISTGTSSESSGTTAAASPRFSSLDVSRAAIATRSPSVSITAPPDEKKDERATGSSQQERQKQHRPLGLVGVPSDFDPTNSSLRFCPAAKTRGFETDKRETDTVAILLSGPYRATNWSVRSFKDQVVDSLRSEGFKVTVFVTTEDVANYTVHTQFTGYNHWSSSKKQKNIKAQTDA</sequence>
<evidence type="ECO:0000313" key="2">
    <source>
        <dbReference type="EMBL" id="CAD9763795.1"/>
    </source>
</evidence>
<reference evidence="2" key="1">
    <citation type="submission" date="2021-01" db="EMBL/GenBank/DDBJ databases">
        <authorList>
            <person name="Corre E."/>
            <person name="Pelletier E."/>
            <person name="Niang G."/>
            <person name="Scheremetjew M."/>
            <person name="Finn R."/>
            <person name="Kale V."/>
            <person name="Holt S."/>
            <person name="Cochrane G."/>
            <person name="Meng A."/>
            <person name="Brown T."/>
            <person name="Cohen L."/>
        </authorList>
    </citation>
    <scope>NUCLEOTIDE SEQUENCE</scope>
    <source>
        <strain evidence="2">CCMP622</strain>
    </source>
</reference>
<feature type="region of interest" description="Disordered" evidence="1">
    <location>
        <begin position="58"/>
        <end position="80"/>
    </location>
</feature>
<dbReference type="AlphaFoldDB" id="A0A7S2TR43"/>
<gene>
    <name evidence="2" type="ORF">LSP00402_LOCUS9846</name>
</gene>
<protein>
    <submittedName>
        <fullName evidence="2">Uncharacterized protein</fullName>
    </submittedName>
</protein>
<accession>A0A7S2TR43</accession>
<organism evidence="2">
    <name type="scientific">Lotharella oceanica</name>
    <dbReference type="NCBI Taxonomy" id="641309"/>
    <lineage>
        <taxon>Eukaryota</taxon>
        <taxon>Sar</taxon>
        <taxon>Rhizaria</taxon>
        <taxon>Cercozoa</taxon>
        <taxon>Chlorarachniophyceae</taxon>
        <taxon>Lotharella</taxon>
    </lineage>
</organism>
<dbReference type="EMBL" id="HBHP01015866">
    <property type="protein sequence ID" value="CAD9763795.1"/>
    <property type="molecule type" value="Transcribed_RNA"/>
</dbReference>
<proteinExistence type="predicted"/>
<name>A0A7S2TR43_9EUKA</name>